<evidence type="ECO:0000313" key="2">
    <source>
        <dbReference type="EMBL" id="KKP92643.1"/>
    </source>
</evidence>
<feature type="transmembrane region" description="Helical" evidence="1">
    <location>
        <begin position="12"/>
        <end position="36"/>
    </location>
</feature>
<keyword evidence="1" id="KW-0472">Membrane</keyword>
<proteinExistence type="predicted"/>
<organism evidence="2 3">
    <name type="scientific">candidate division WS6 bacterium GW2011_GWC1_36_11</name>
    <dbReference type="NCBI Taxonomy" id="1619090"/>
    <lineage>
        <taxon>Bacteria</taxon>
        <taxon>Candidatus Dojkabacteria</taxon>
    </lineage>
</organism>
<comment type="caution">
    <text evidence="2">The sequence shown here is derived from an EMBL/GenBank/DDBJ whole genome shotgun (WGS) entry which is preliminary data.</text>
</comment>
<keyword evidence="1" id="KW-1133">Transmembrane helix</keyword>
<protein>
    <submittedName>
        <fullName evidence="2">Uncharacterized protein</fullName>
    </submittedName>
</protein>
<name>A0A0G0DGU0_9BACT</name>
<sequence>MKINIKSKYEGMGFVEALIAIMVVGASSVVLMQIAARTLQEMIQNETIDTMTQYAVEGATMVQNVAMREKLSGEDVFPDQIGSNDNCYVIDKDSENQYAFRKTEQGYVTYNLEDRETYRSAALVPEDQDGLFFRIFCIEDYSLTEQYVVVEVIVGQTTVNPVEVNGESITKGYSVKDYTYFTVVNL</sequence>
<reference evidence="2 3" key="1">
    <citation type="journal article" date="2015" name="Nature">
        <title>rRNA introns, odd ribosomes, and small enigmatic genomes across a large radiation of phyla.</title>
        <authorList>
            <person name="Brown C.T."/>
            <person name="Hug L.A."/>
            <person name="Thomas B.C."/>
            <person name="Sharon I."/>
            <person name="Castelle C.J."/>
            <person name="Singh A."/>
            <person name="Wilkins M.J."/>
            <person name="Williams K.H."/>
            <person name="Banfield J.F."/>
        </authorList>
    </citation>
    <scope>NUCLEOTIDE SEQUENCE [LARGE SCALE GENOMIC DNA]</scope>
</reference>
<accession>A0A0G0DGU0</accession>
<keyword evidence="1" id="KW-0812">Transmembrane</keyword>
<evidence type="ECO:0000256" key="1">
    <source>
        <dbReference type="SAM" id="Phobius"/>
    </source>
</evidence>
<evidence type="ECO:0000313" key="3">
    <source>
        <dbReference type="Proteomes" id="UP000034140"/>
    </source>
</evidence>
<dbReference type="EMBL" id="LBRE01000008">
    <property type="protein sequence ID" value="KKP92643.1"/>
    <property type="molecule type" value="Genomic_DNA"/>
</dbReference>
<dbReference type="Proteomes" id="UP000034140">
    <property type="component" value="Unassembled WGS sequence"/>
</dbReference>
<dbReference type="AlphaFoldDB" id="A0A0G0DGU0"/>
<gene>
    <name evidence="2" type="ORF">UR96_C0008G0009</name>
</gene>